<evidence type="ECO:0000313" key="3">
    <source>
        <dbReference type="Proteomes" id="UP000649328"/>
    </source>
</evidence>
<proteinExistence type="predicted"/>
<dbReference type="GO" id="GO:0030897">
    <property type="term" value="C:HOPS complex"/>
    <property type="evidence" value="ECO:0007669"/>
    <property type="project" value="TreeGrafter"/>
</dbReference>
<dbReference type="InterPro" id="IPR025941">
    <property type="entry name" value="Vps8_central_dom"/>
</dbReference>
<dbReference type="PANTHER" id="PTHR12616:SF8">
    <property type="entry name" value="VACUOLAR PROTEIN SORTING-ASSOCIATED PROTEIN 8 HOMOLOG"/>
    <property type="match status" value="1"/>
</dbReference>
<reference evidence="2" key="1">
    <citation type="submission" date="2020-10" db="EMBL/GenBank/DDBJ databases">
        <title>The Whole-Genome Sequence of Metschnikowia persimmonesis, a Novel Endophytic Yeast Species Isolated from Medicinal Plant Diospyros kaki Thumb.</title>
        <authorList>
            <person name="Rahmat E."/>
            <person name="Kang Y."/>
        </authorList>
    </citation>
    <scope>NUCLEOTIDE SEQUENCE</scope>
    <source>
        <strain evidence="2">KIOM G15050</strain>
    </source>
</reference>
<dbReference type="Proteomes" id="UP000649328">
    <property type="component" value="Unassembled WGS sequence"/>
</dbReference>
<name>A0A8H7GXR1_9ASCO</name>
<organism evidence="2 3">
    <name type="scientific">Metschnikowia pulcherrima</name>
    <dbReference type="NCBI Taxonomy" id="27326"/>
    <lineage>
        <taxon>Eukaryota</taxon>
        <taxon>Fungi</taxon>
        <taxon>Dikarya</taxon>
        <taxon>Ascomycota</taxon>
        <taxon>Saccharomycotina</taxon>
        <taxon>Pichiomycetes</taxon>
        <taxon>Metschnikowiaceae</taxon>
        <taxon>Metschnikowia</taxon>
    </lineage>
</organism>
<dbReference type="GO" id="GO:0006623">
    <property type="term" value="P:protein targeting to vacuole"/>
    <property type="evidence" value="ECO:0007669"/>
    <property type="project" value="InterPro"/>
</dbReference>
<dbReference type="GO" id="GO:0034058">
    <property type="term" value="P:endosomal vesicle fusion"/>
    <property type="evidence" value="ECO:0007669"/>
    <property type="project" value="TreeGrafter"/>
</dbReference>
<sequence>MLSGRRFPTDEYMNTAEEEAARSAVCKVLFSLQEIDAPPGIDVSIETSVVFPYLYKFLRFNAFETLATLNEFFENPCLNIDAKGELNRQYVVEALIDIFRENKDVFTIEDRAHLAIFVARNYPKYFQFIRVSESVLQETVEMLCSSPESCHSDAELALESLLPVYDVKNEQYFLERIKAARFYRVAFALNRSMQKFSSALDIWLEQQKDVELADIHVNFSAFSDIVANAFKNQGVSLLEQARLFHTIEQNFETLISKNMHDMVVLANAYNPAMHLIVMKSHSKSLAFDYLRTLFEGSEPQNHGSA</sequence>
<feature type="domain" description="Vacuolar protein sorting-associated protein 8 central" evidence="1">
    <location>
        <begin position="1"/>
        <end position="73"/>
    </location>
</feature>
<evidence type="ECO:0000259" key="1">
    <source>
        <dbReference type="Pfam" id="PF12816"/>
    </source>
</evidence>
<dbReference type="GO" id="GO:0005770">
    <property type="term" value="C:late endosome"/>
    <property type="evidence" value="ECO:0007669"/>
    <property type="project" value="TreeGrafter"/>
</dbReference>
<comment type="caution">
    <text evidence="2">The sequence shown here is derived from an EMBL/GenBank/DDBJ whole genome shotgun (WGS) entry which is preliminary data.</text>
</comment>
<protein>
    <recommendedName>
        <fullName evidence="1">Vacuolar protein sorting-associated protein 8 central domain-containing protein</fullName>
    </recommendedName>
</protein>
<dbReference type="EMBL" id="JACBPP010000001">
    <property type="protein sequence ID" value="KAF8004657.1"/>
    <property type="molecule type" value="Genomic_DNA"/>
</dbReference>
<gene>
    <name evidence="2" type="ORF">HF325_000114</name>
</gene>
<accession>A0A8H7GXR1</accession>
<dbReference type="OrthoDB" id="289913at2759"/>
<dbReference type="InterPro" id="IPR045111">
    <property type="entry name" value="Vps41/Vps8"/>
</dbReference>
<dbReference type="PANTHER" id="PTHR12616">
    <property type="entry name" value="VACUOLAR PROTEIN SORTING VPS41"/>
    <property type="match status" value="1"/>
</dbReference>
<dbReference type="Pfam" id="PF12816">
    <property type="entry name" value="TPR_Vps8"/>
    <property type="match status" value="1"/>
</dbReference>
<dbReference type="AlphaFoldDB" id="A0A8H7GXR1"/>
<keyword evidence="3" id="KW-1185">Reference proteome</keyword>
<evidence type="ECO:0000313" key="2">
    <source>
        <dbReference type="EMBL" id="KAF8004657.1"/>
    </source>
</evidence>